<organism evidence="2 3">
    <name type="scientific">Cloeon dipterum</name>
    <dbReference type="NCBI Taxonomy" id="197152"/>
    <lineage>
        <taxon>Eukaryota</taxon>
        <taxon>Metazoa</taxon>
        <taxon>Ecdysozoa</taxon>
        <taxon>Arthropoda</taxon>
        <taxon>Hexapoda</taxon>
        <taxon>Insecta</taxon>
        <taxon>Pterygota</taxon>
        <taxon>Palaeoptera</taxon>
        <taxon>Ephemeroptera</taxon>
        <taxon>Pisciforma</taxon>
        <taxon>Baetidae</taxon>
        <taxon>Cloeon</taxon>
    </lineage>
</organism>
<dbReference type="EMBL" id="CADEPI010000066">
    <property type="protein sequence ID" value="CAB3371829.1"/>
    <property type="molecule type" value="Genomic_DNA"/>
</dbReference>
<accession>A0A8S1CRF9</accession>
<evidence type="ECO:0000313" key="2">
    <source>
        <dbReference type="EMBL" id="CAB3371829.1"/>
    </source>
</evidence>
<proteinExistence type="predicted"/>
<reference evidence="2 3" key="1">
    <citation type="submission" date="2020-04" db="EMBL/GenBank/DDBJ databases">
        <authorList>
            <person name="Alioto T."/>
            <person name="Alioto T."/>
            <person name="Gomez Garrido J."/>
        </authorList>
    </citation>
    <scope>NUCLEOTIDE SEQUENCE [LARGE SCALE GENOMIC DNA]</scope>
</reference>
<sequence>MNEEHDGFKPHEKTIELWRDWLRKGGLEEESLSKGEEQLRICYRHFKHNSLGVSGSGEFMLYLTNPDVAVPKLYPWDKKDTDDQIIQYEISKRLENSMDVKRKPAERPKRIRNRKRTAQLDSSIDPKKKKTDYSSQPRKLLNFNVLLQTASTIDQDALGVHRLVPYAPVPHNLNPTLGEETNLAMCEIREALLRHDWNLALKLLPSIFMKKHTLQFIWRAYLQIFCHHPDSNPEMLHQLLGMCFNTMSITGDQLKKVFCLPKDIEHAGNALSKEEKFRMCPTVYKKASVIHKLEQNIPDEKLKKYVKYPIINNDS</sequence>
<evidence type="ECO:0000256" key="1">
    <source>
        <dbReference type="SAM" id="MobiDB-lite"/>
    </source>
</evidence>
<dbReference type="Proteomes" id="UP000494165">
    <property type="component" value="Unassembled WGS sequence"/>
</dbReference>
<dbReference type="AlphaFoldDB" id="A0A8S1CRF9"/>
<gene>
    <name evidence="2" type="ORF">CLODIP_2_CD00473</name>
</gene>
<feature type="compositionally biased region" description="Basic and acidic residues" evidence="1">
    <location>
        <begin position="99"/>
        <end position="108"/>
    </location>
</feature>
<name>A0A8S1CRF9_9INSE</name>
<protein>
    <submittedName>
        <fullName evidence="2">Uncharacterized protein</fullName>
    </submittedName>
</protein>
<comment type="caution">
    <text evidence="2">The sequence shown here is derived from an EMBL/GenBank/DDBJ whole genome shotgun (WGS) entry which is preliminary data.</text>
</comment>
<feature type="region of interest" description="Disordered" evidence="1">
    <location>
        <begin position="99"/>
        <end position="135"/>
    </location>
</feature>
<evidence type="ECO:0000313" key="3">
    <source>
        <dbReference type="Proteomes" id="UP000494165"/>
    </source>
</evidence>
<keyword evidence="3" id="KW-1185">Reference proteome</keyword>